<dbReference type="AlphaFoldDB" id="A0A238C165"/>
<accession>A0A238C165</accession>
<feature type="compositionally biased region" description="Basic and acidic residues" evidence="1">
    <location>
        <begin position="165"/>
        <end position="188"/>
    </location>
</feature>
<gene>
    <name evidence="2" type="ORF">X798_01658</name>
</gene>
<protein>
    <submittedName>
        <fullName evidence="2">Uncharacterized protein</fullName>
    </submittedName>
</protein>
<dbReference type="OrthoDB" id="5867603at2759"/>
<feature type="region of interest" description="Disordered" evidence="1">
    <location>
        <begin position="165"/>
        <end position="217"/>
    </location>
</feature>
<sequence length="217" mass="24921">MIGTFAPLVIFDCVYKAKSERNDKTPKIRQESIILHEDKDAEVLVKPESKETDVKKNVNQELIKLIEPTQNSESSSVNLEKVFVEKGKEARSGEKKSQEEKLLSNKRSEHQSLLQKTIKSEMKYPGREIQIQLSQQDDVKDSKTKSQMRTLGVLCQRRRSETSKLRKCSTAREKTREGFSKTQTREEEASTLEGVKSITRDEAPSVINQRKTLPKKR</sequence>
<evidence type="ECO:0000256" key="1">
    <source>
        <dbReference type="SAM" id="MobiDB-lite"/>
    </source>
</evidence>
<feature type="region of interest" description="Disordered" evidence="1">
    <location>
        <begin position="86"/>
        <end position="110"/>
    </location>
</feature>
<reference evidence="2 3" key="1">
    <citation type="submission" date="2015-12" db="EMBL/GenBank/DDBJ databases">
        <title>Draft genome of the nematode, Onchocerca flexuosa.</title>
        <authorList>
            <person name="Mitreva M."/>
        </authorList>
    </citation>
    <scope>NUCLEOTIDE SEQUENCE [LARGE SCALE GENOMIC DNA]</scope>
    <source>
        <strain evidence="2">Red Deer</strain>
    </source>
</reference>
<organism evidence="2 3">
    <name type="scientific">Onchocerca flexuosa</name>
    <dbReference type="NCBI Taxonomy" id="387005"/>
    <lineage>
        <taxon>Eukaryota</taxon>
        <taxon>Metazoa</taxon>
        <taxon>Ecdysozoa</taxon>
        <taxon>Nematoda</taxon>
        <taxon>Chromadorea</taxon>
        <taxon>Rhabditida</taxon>
        <taxon>Spirurina</taxon>
        <taxon>Spiruromorpha</taxon>
        <taxon>Filarioidea</taxon>
        <taxon>Onchocercidae</taxon>
        <taxon>Onchocerca</taxon>
    </lineage>
</organism>
<evidence type="ECO:0000313" key="2">
    <source>
        <dbReference type="EMBL" id="OZC11242.1"/>
    </source>
</evidence>
<evidence type="ECO:0000313" key="3">
    <source>
        <dbReference type="Proteomes" id="UP000242913"/>
    </source>
</evidence>
<dbReference type="EMBL" id="KZ269981">
    <property type="protein sequence ID" value="OZC11242.1"/>
    <property type="molecule type" value="Genomic_DNA"/>
</dbReference>
<keyword evidence="3" id="KW-1185">Reference proteome</keyword>
<proteinExistence type="predicted"/>
<dbReference type="Proteomes" id="UP000242913">
    <property type="component" value="Unassembled WGS sequence"/>
</dbReference>
<name>A0A238C165_9BILA</name>